<evidence type="ECO:0000256" key="1">
    <source>
        <dbReference type="SAM" id="SignalP"/>
    </source>
</evidence>
<gene>
    <name evidence="2" type="ORF">E3N88_43845</name>
</gene>
<organism evidence="2 3">
    <name type="scientific">Mikania micrantha</name>
    <name type="common">bitter vine</name>
    <dbReference type="NCBI Taxonomy" id="192012"/>
    <lineage>
        <taxon>Eukaryota</taxon>
        <taxon>Viridiplantae</taxon>
        <taxon>Streptophyta</taxon>
        <taxon>Embryophyta</taxon>
        <taxon>Tracheophyta</taxon>
        <taxon>Spermatophyta</taxon>
        <taxon>Magnoliopsida</taxon>
        <taxon>eudicotyledons</taxon>
        <taxon>Gunneridae</taxon>
        <taxon>Pentapetalae</taxon>
        <taxon>asterids</taxon>
        <taxon>campanulids</taxon>
        <taxon>Asterales</taxon>
        <taxon>Asteraceae</taxon>
        <taxon>Asteroideae</taxon>
        <taxon>Heliantheae alliance</taxon>
        <taxon>Eupatorieae</taxon>
        <taxon>Mikania</taxon>
    </lineage>
</organism>
<proteinExistence type="predicted"/>
<comment type="caution">
    <text evidence="2">The sequence shown here is derived from an EMBL/GenBank/DDBJ whole genome shotgun (WGS) entry which is preliminary data.</text>
</comment>
<feature type="signal peptide" evidence="1">
    <location>
        <begin position="1"/>
        <end position="19"/>
    </location>
</feature>
<evidence type="ECO:0000313" key="3">
    <source>
        <dbReference type="Proteomes" id="UP000326396"/>
    </source>
</evidence>
<accession>A0A5N6LDR9</accession>
<protein>
    <submittedName>
        <fullName evidence="2">Uncharacterized protein</fullName>
    </submittedName>
</protein>
<dbReference type="EMBL" id="SZYD01001467">
    <property type="protein sequence ID" value="KAD0696003.1"/>
    <property type="molecule type" value="Genomic_DNA"/>
</dbReference>
<evidence type="ECO:0000313" key="2">
    <source>
        <dbReference type="EMBL" id="KAD0696003.1"/>
    </source>
</evidence>
<keyword evidence="3" id="KW-1185">Reference proteome</keyword>
<dbReference type="AlphaFoldDB" id="A0A5N6LDR9"/>
<sequence>MKLFLVLLMLLMAVYNGTNRDIGQNLDVQLRGCTLSPGLHISSSSYSVYPTISIAKKGAKREEIHIAQRGNSSHKTPKTGTALANDRGKNTFRFSRLENVVNTQVDRRRTTQLMSQLHFFKIA</sequence>
<dbReference type="Proteomes" id="UP000326396">
    <property type="component" value="Unassembled WGS sequence"/>
</dbReference>
<reference evidence="2 3" key="1">
    <citation type="submission" date="2019-05" db="EMBL/GenBank/DDBJ databases">
        <title>Mikania micrantha, genome provides insights into the molecular mechanism of rapid growth.</title>
        <authorList>
            <person name="Liu B."/>
        </authorList>
    </citation>
    <scope>NUCLEOTIDE SEQUENCE [LARGE SCALE GENOMIC DNA]</scope>
    <source>
        <strain evidence="2">NLD-2019</strain>
        <tissue evidence="2">Leaf</tissue>
    </source>
</reference>
<feature type="chain" id="PRO_5024311546" evidence="1">
    <location>
        <begin position="20"/>
        <end position="123"/>
    </location>
</feature>
<name>A0A5N6LDR9_9ASTR</name>
<keyword evidence="1" id="KW-0732">Signal</keyword>